<keyword evidence="2" id="KW-0812">Transmembrane</keyword>
<feature type="transmembrane region" description="Helical" evidence="2">
    <location>
        <begin position="7"/>
        <end position="24"/>
    </location>
</feature>
<sequence>MELAKLLLKLLYLSFLYVVVYMLVKPQVQISGANLSVAVLTLSILLMYVTFDSIYDYMTTNEIVIQKDTKVEKDEKEKKDKKDKKDAGTGGEGTGHGKTNIVDNVHKEESSNYLFDHTHKFIQDKVFS</sequence>
<accession>A0A6C0KX80</accession>
<feature type="region of interest" description="Disordered" evidence="1">
    <location>
        <begin position="69"/>
        <end position="105"/>
    </location>
</feature>
<keyword evidence="2" id="KW-0472">Membrane</keyword>
<reference evidence="3" key="1">
    <citation type="journal article" date="2020" name="Nature">
        <title>Giant virus diversity and host interactions through global metagenomics.</title>
        <authorList>
            <person name="Schulz F."/>
            <person name="Roux S."/>
            <person name="Paez-Espino D."/>
            <person name="Jungbluth S."/>
            <person name="Walsh D.A."/>
            <person name="Denef V.J."/>
            <person name="McMahon K.D."/>
            <person name="Konstantinidis K.T."/>
            <person name="Eloe-Fadrosh E.A."/>
            <person name="Kyrpides N.C."/>
            <person name="Woyke T."/>
        </authorList>
    </citation>
    <scope>NUCLEOTIDE SEQUENCE</scope>
    <source>
        <strain evidence="3">GVMAG-S-ERX555907-102</strain>
    </source>
</reference>
<feature type="transmembrane region" description="Helical" evidence="2">
    <location>
        <begin position="30"/>
        <end position="51"/>
    </location>
</feature>
<keyword evidence="2" id="KW-1133">Transmembrane helix</keyword>
<dbReference type="EMBL" id="MN741012">
    <property type="protein sequence ID" value="QHU22582.1"/>
    <property type="molecule type" value="Genomic_DNA"/>
</dbReference>
<feature type="compositionally biased region" description="Basic and acidic residues" evidence="1">
    <location>
        <begin position="69"/>
        <end position="87"/>
    </location>
</feature>
<evidence type="ECO:0000256" key="2">
    <source>
        <dbReference type="SAM" id="Phobius"/>
    </source>
</evidence>
<protein>
    <submittedName>
        <fullName evidence="3">Uncharacterized protein</fullName>
    </submittedName>
</protein>
<evidence type="ECO:0000313" key="3">
    <source>
        <dbReference type="EMBL" id="QHU22582.1"/>
    </source>
</evidence>
<dbReference type="AlphaFoldDB" id="A0A6C0KX80"/>
<name>A0A6C0KX80_9ZZZZ</name>
<proteinExistence type="predicted"/>
<organism evidence="3">
    <name type="scientific">viral metagenome</name>
    <dbReference type="NCBI Taxonomy" id="1070528"/>
    <lineage>
        <taxon>unclassified sequences</taxon>
        <taxon>metagenomes</taxon>
        <taxon>organismal metagenomes</taxon>
    </lineage>
</organism>
<evidence type="ECO:0000256" key="1">
    <source>
        <dbReference type="SAM" id="MobiDB-lite"/>
    </source>
</evidence>